<reference evidence="4" key="1">
    <citation type="submission" date="2017-02" db="EMBL/GenBank/DDBJ databases">
        <authorList>
            <person name="Dridi B."/>
        </authorList>
    </citation>
    <scope>NUCLEOTIDE SEQUENCE [LARGE SCALE GENOMIC DNA]</scope>
    <source>
        <strain evidence="4">bH819</strain>
    </source>
</reference>
<evidence type="ECO:0000313" key="3">
    <source>
        <dbReference type="EMBL" id="SLM84655.1"/>
    </source>
</evidence>
<organism evidence="3 4">
    <name type="scientific">Vagococcus fluvialis bH819</name>
    <dbReference type="NCBI Taxonomy" id="1255619"/>
    <lineage>
        <taxon>Bacteria</taxon>
        <taxon>Bacillati</taxon>
        <taxon>Bacillota</taxon>
        <taxon>Bacilli</taxon>
        <taxon>Lactobacillales</taxon>
        <taxon>Enterococcaceae</taxon>
        <taxon>Vagococcus</taxon>
    </lineage>
</organism>
<proteinExistence type="predicted"/>
<dbReference type="RefSeq" id="WP_086950311.1">
    <property type="nucleotide sequence ID" value="NZ_FWFD01000003.1"/>
</dbReference>
<dbReference type="PANTHER" id="PTHR43358">
    <property type="entry name" value="ALPHA/BETA-HYDROLASE"/>
    <property type="match status" value="1"/>
</dbReference>
<gene>
    <name evidence="3" type="ORF">FM121_01085</name>
</gene>
<keyword evidence="4" id="KW-1185">Reference proteome</keyword>
<accession>A0A1X6WK53</accession>
<keyword evidence="1" id="KW-1133">Transmembrane helix</keyword>
<dbReference type="Gene3D" id="3.40.50.1820">
    <property type="entry name" value="alpha/beta hydrolase"/>
    <property type="match status" value="1"/>
</dbReference>
<dbReference type="InterPro" id="IPR029058">
    <property type="entry name" value="AB_hydrolase_fold"/>
</dbReference>
<sequence>MFAWVVGIIFIVLISICIYGANFFVNVAFFKDSTWFAKKGHALFNPDNFSKEKTVYTEIEDRQNEEGHSFWEEEATEEIFMPWNNETLCARVFRAVPTTSKWIIAVHGYRSSGKRDMSYPAKVLNEAGFNVLVPDLQSHGKSTGNEIGMGWLEKENVKAWIDKIISHYPEAEIILFGGSMGAATVMMTSGDQLPEQVKILIADCGYINIYDEFSYLLSSALKLPATPILFFANYLAKFKLGFTLKEASSVEQLKKNKLPILFFHGTKDKFVPHEMVYKNMEATIGIKELVLVEDAPHLCSWVYEEKKYFETILNFINENLTKGDRHGK</sequence>
<dbReference type="Pfam" id="PF12146">
    <property type="entry name" value="Hydrolase_4"/>
    <property type="match status" value="1"/>
</dbReference>
<evidence type="ECO:0000256" key="1">
    <source>
        <dbReference type="SAM" id="Phobius"/>
    </source>
</evidence>
<dbReference type="PANTHER" id="PTHR43358:SF4">
    <property type="entry name" value="ALPHA_BETA HYDROLASE FOLD-1 DOMAIN-CONTAINING PROTEIN"/>
    <property type="match status" value="1"/>
</dbReference>
<keyword evidence="1" id="KW-0812">Transmembrane</keyword>
<feature type="transmembrane region" description="Helical" evidence="1">
    <location>
        <begin position="6"/>
        <end position="29"/>
    </location>
</feature>
<dbReference type="InterPro" id="IPR022742">
    <property type="entry name" value="Hydrolase_4"/>
</dbReference>
<dbReference type="EMBL" id="FWFD01000003">
    <property type="protein sequence ID" value="SLM84655.1"/>
    <property type="molecule type" value="Genomic_DNA"/>
</dbReference>
<dbReference type="OrthoDB" id="9776685at2"/>
<dbReference type="AlphaFoldDB" id="A0A1X6WK53"/>
<keyword evidence="1" id="KW-0472">Membrane</keyword>
<dbReference type="GO" id="GO:0016787">
    <property type="term" value="F:hydrolase activity"/>
    <property type="evidence" value="ECO:0007669"/>
    <property type="project" value="UniProtKB-KW"/>
</dbReference>
<dbReference type="Proteomes" id="UP000195918">
    <property type="component" value="Unassembled WGS sequence"/>
</dbReference>
<feature type="domain" description="Serine aminopeptidase S33" evidence="2">
    <location>
        <begin position="101"/>
        <end position="212"/>
    </location>
</feature>
<keyword evidence="3" id="KW-0378">Hydrolase</keyword>
<evidence type="ECO:0000313" key="4">
    <source>
        <dbReference type="Proteomes" id="UP000195918"/>
    </source>
</evidence>
<dbReference type="InterPro" id="IPR052920">
    <property type="entry name" value="DNA-binding_regulatory"/>
</dbReference>
<dbReference type="SUPFAM" id="SSF53474">
    <property type="entry name" value="alpha/beta-Hydrolases"/>
    <property type="match status" value="1"/>
</dbReference>
<protein>
    <submittedName>
        <fullName evidence="3">Hydrolases of the alpha/beta superfamily</fullName>
    </submittedName>
</protein>
<name>A0A1X6WK53_9ENTE</name>
<evidence type="ECO:0000259" key="2">
    <source>
        <dbReference type="Pfam" id="PF12146"/>
    </source>
</evidence>